<dbReference type="EMBL" id="KI669563">
    <property type="protein sequence ID" value="ETN21882.1"/>
    <property type="molecule type" value="Genomic_DNA"/>
</dbReference>
<evidence type="ECO:0000313" key="2">
    <source>
        <dbReference type="Proteomes" id="UP000018817"/>
    </source>
</evidence>
<dbReference type="AlphaFoldDB" id="W2R928"/>
<dbReference type="RefSeq" id="XP_008893859.1">
    <property type="nucleotide sequence ID" value="XM_008895611.1"/>
</dbReference>
<name>W2R928_PHYN3</name>
<gene>
    <name evidence="1" type="ORF">PPTG_21158</name>
</gene>
<proteinExistence type="predicted"/>
<dbReference type="GeneID" id="20189757"/>
<dbReference type="Proteomes" id="UP000018817">
    <property type="component" value="Unassembled WGS sequence"/>
</dbReference>
<organism evidence="1 2">
    <name type="scientific">Phytophthora nicotianae (strain INRA-310)</name>
    <name type="common">Phytophthora parasitica</name>
    <dbReference type="NCBI Taxonomy" id="761204"/>
    <lineage>
        <taxon>Eukaryota</taxon>
        <taxon>Sar</taxon>
        <taxon>Stramenopiles</taxon>
        <taxon>Oomycota</taxon>
        <taxon>Peronosporomycetes</taxon>
        <taxon>Peronosporales</taxon>
        <taxon>Peronosporaceae</taxon>
        <taxon>Phytophthora</taxon>
    </lineage>
</organism>
<reference evidence="1 2" key="2">
    <citation type="submission" date="2013-11" db="EMBL/GenBank/DDBJ databases">
        <title>The Genome Sequence of Phytophthora parasitica INRA-310.</title>
        <authorList>
            <consortium name="The Broad Institute Genomics Platform"/>
            <person name="Russ C."/>
            <person name="Tyler B."/>
            <person name="Panabieres F."/>
            <person name="Shan W."/>
            <person name="Tripathy S."/>
            <person name="Grunwald N."/>
            <person name="Machado M."/>
            <person name="Johnson C.S."/>
            <person name="Arredondo F."/>
            <person name="Hong C."/>
            <person name="Coffey M."/>
            <person name="Young S.K."/>
            <person name="Zeng Q."/>
            <person name="Gargeya S."/>
            <person name="Fitzgerald M."/>
            <person name="Abouelleil A."/>
            <person name="Alvarado L."/>
            <person name="Chapman S.B."/>
            <person name="Gainer-Dewar J."/>
            <person name="Goldberg J."/>
            <person name="Griggs A."/>
            <person name="Gujja S."/>
            <person name="Hansen M."/>
            <person name="Howarth C."/>
            <person name="Imamovic A."/>
            <person name="Ireland A."/>
            <person name="Larimer J."/>
            <person name="McCowan C."/>
            <person name="Murphy C."/>
            <person name="Pearson M."/>
            <person name="Poon T.W."/>
            <person name="Priest M."/>
            <person name="Roberts A."/>
            <person name="Saif S."/>
            <person name="Shea T."/>
            <person name="Sykes S."/>
            <person name="Wortman J."/>
            <person name="Nusbaum C."/>
            <person name="Birren B."/>
        </authorList>
    </citation>
    <scope>NUCLEOTIDE SEQUENCE [LARGE SCALE GENOMIC DNA]</scope>
    <source>
        <strain evidence="1 2">INRA-310</strain>
    </source>
</reference>
<reference evidence="2" key="1">
    <citation type="submission" date="2011-12" db="EMBL/GenBank/DDBJ databases">
        <authorList>
            <consortium name="The Broad Institute Genome Sequencing Platform"/>
            <person name="Russ C."/>
            <person name="Tyler B."/>
            <person name="Panabieres F."/>
            <person name="Shan W."/>
            <person name="Tripathy S."/>
            <person name="Grunwald N."/>
            <person name="Machado M."/>
            <person name="Young S.K."/>
            <person name="Zeng Q."/>
            <person name="Gargeya S."/>
            <person name="Fitzgerald M."/>
            <person name="Haas B."/>
            <person name="Abouelleil A."/>
            <person name="Alvarado L."/>
            <person name="Arachchi H.M."/>
            <person name="Berlin A."/>
            <person name="Chapman S.B."/>
            <person name="Gearin G."/>
            <person name="Goldberg J."/>
            <person name="Griggs A."/>
            <person name="Gujja S."/>
            <person name="Hansen M."/>
            <person name="Heiman D."/>
            <person name="Howarth C."/>
            <person name="Larimer J."/>
            <person name="Lui A."/>
            <person name="MacDonald P.J.P."/>
            <person name="McCowen C."/>
            <person name="Montmayeur A."/>
            <person name="Murphy C."/>
            <person name="Neiman D."/>
            <person name="Pearson M."/>
            <person name="Priest M."/>
            <person name="Roberts A."/>
            <person name="Saif S."/>
            <person name="Shea T."/>
            <person name="Sisk P."/>
            <person name="Stolte C."/>
            <person name="Sykes S."/>
            <person name="Wortman J."/>
            <person name="Nusbaum C."/>
            <person name="Birren B."/>
        </authorList>
    </citation>
    <scope>NUCLEOTIDE SEQUENCE [LARGE SCALE GENOMIC DNA]</scope>
    <source>
        <strain evidence="2">INRA-310</strain>
    </source>
</reference>
<evidence type="ECO:0000313" key="1">
    <source>
        <dbReference type="EMBL" id="ETN21882.1"/>
    </source>
</evidence>
<sequence>MRDKLALFHLSKTKYAHMNFKLPTKLLKASKPICPHILYALCCILDKYCLARSRGTGRLPLSTVCEAIVFTMQFNTILNWSESALQTHMHSVKVTTGFCVLIS</sequence>
<protein>
    <submittedName>
        <fullName evidence="1">Uncharacterized protein</fullName>
    </submittedName>
</protein>
<accession>W2R928</accession>
<dbReference type="VEuPathDB" id="FungiDB:PPTG_21158"/>